<comment type="caution">
    <text evidence="1">The sequence shown here is derived from an EMBL/GenBank/DDBJ whole genome shotgun (WGS) entry which is preliminary data.</text>
</comment>
<dbReference type="AlphaFoldDB" id="A0A8T1XYI7"/>
<accession>A0A8T1XYI7</accession>
<dbReference type="OrthoDB" id="1248833at2759"/>
<evidence type="ECO:0000313" key="2">
    <source>
        <dbReference type="Proteomes" id="UP000694251"/>
    </source>
</evidence>
<reference evidence="1 2" key="1">
    <citation type="submission" date="2020-12" db="EMBL/GenBank/DDBJ databases">
        <title>Concerted genomic and epigenomic changes stabilize Arabidopsis allopolyploids.</title>
        <authorList>
            <person name="Chen Z."/>
        </authorList>
    </citation>
    <scope>NUCLEOTIDE SEQUENCE [LARGE SCALE GENOMIC DNA]</scope>
    <source>
        <strain evidence="1">As9502</strain>
        <tissue evidence="1">Leaf</tissue>
    </source>
</reference>
<feature type="non-terminal residue" evidence="1">
    <location>
        <position position="126"/>
    </location>
</feature>
<evidence type="ECO:0000313" key="1">
    <source>
        <dbReference type="EMBL" id="KAG7537587.1"/>
    </source>
</evidence>
<gene>
    <name evidence="1" type="ORF">ISN44_As13g014600</name>
</gene>
<dbReference type="PANTHER" id="PTHR37610">
    <property type="entry name" value="CCHC-TYPE DOMAIN-CONTAINING PROTEIN"/>
    <property type="match status" value="1"/>
</dbReference>
<dbReference type="PANTHER" id="PTHR37610:SF97">
    <property type="entry name" value="RETROTRANSPOSON GAG DOMAIN-CONTAINING PROTEIN"/>
    <property type="match status" value="1"/>
</dbReference>
<organism evidence="1 2">
    <name type="scientific">Arabidopsis suecica</name>
    <name type="common">Swedish thale-cress</name>
    <name type="synonym">Cardaminopsis suecica</name>
    <dbReference type="NCBI Taxonomy" id="45249"/>
    <lineage>
        <taxon>Eukaryota</taxon>
        <taxon>Viridiplantae</taxon>
        <taxon>Streptophyta</taxon>
        <taxon>Embryophyta</taxon>
        <taxon>Tracheophyta</taxon>
        <taxon>Spermatophyta</taxon>
        <taxon>Magnoliopsida</taxon>
        <taxon>eudicotyledons</taxon>
        <taxon>Gunneridae</taxon>
        <taxon>Pentapetalae</taxon>
        <taxon>rosids</taxon>
        <taxon>malvids</taxon>
        <taxon>Brassicales</taxon>
        <taxon>Brassicaceae</taxon>
        <taxon>Camelineae</taxon>
        <taxon>Arabidopsis</taxon>
    </lineage>
</organism>
<dbReference type="EMBL" id="JAEFBJ010000013">
    <property type="protein sequence ID" value="KAG7537587.1"/>
    <property type="molecule type" value="Genomic_DNA"/>
</dbReference>
<keyword evidence="2" id="KW-1185">Reference proteome</keyword>
<dbReference type="Proteomes" id="UP000694251">
    <property type="component" value="Chromosome 13"/>
</dbReference>
<name>A0A8T1XYI7_ARASU</name>
<sequence length="126" mass="14444">EPLANDQIYVIWSCCNSIVMSWITSSVSEDIRNTIMYHKTAQAMWSALKVVCTCGGAKEALEKYEEEECLTQFLIGVNQSHRQTIDMILTKEPLPDVYWALKRLEFEESQKPIGSGPYKNSNLFYP</sequence>
<feature type="non-terminal residue" evidence="1">
    <location>
        <position position="1"/>
    </location>
</feature>
<proteinExistence type="predicted"/>
<protein>
    <submittedName>
        <fullName evidence="1">Uncharacterized protein</fullName>
    </submittedName>
</protein>